<reference evidence="6 7" key="1">
    <citation type="submission" date="2021-05" db="EMBL/GenBank/DDBJ databases">
        <title>Fusibacter ferrireducens sp. nov., an anaerobic, sulfur- and Fe-reducing bacterium isolated from the mangrove sediment.</title>
        <authorList>
            <person name="Qiu D."/>
        </authorList>
    </citation>
    <scope>NUCLEOTIDE SEQUENCE [LARGE SCALE GENOMIC DNA]</scope>
    <source>
        <strain evidence="6 7">DSM 12116</strain>
    </source>
</reference>
<evidence type="ECO:0000313" key="7">
    <source>
        <dbReference type="Proteomes" id="UP000746471"/>
    </source>
</evidence>
<sequence>MKLNLKMTIGDSVTKYPVLAGVYMTYGIDYCCGGDREIGVAIKDSAADENDIIQSLNEKLIALEKSGESTLQLSELSNHQLIDHIANQHHAFLRQALPELGSYLFKLIEVHGENHPELFEVHHLVGDLRTELEEHLVKEEKQLFPLIQEHKYDEAVRLIDTLEKEHDAAGDILKQLTVVTDHFSLPKDACNTYKVTYKLLQQLQVDMYQHVHKENSILFKRFV</sequence>
<dbReference type="RefSeq" id="WP_213238586.1">
    <property type="nucleotide sequence ID" value="NZ_JAHBCL010000056.1"/>
</dbReference>
<name>A0ABS5PUG6_9FIRM</name>
<comment type="caution">
    <text evidence="6">The sequence shown here is derived from an EMBL/GenBank/DDBJ whole genome shotgun (WGS) entry which is preliminary data.</text>
</comment>
<keyword evidence="2" id="KW-0963">Cytoplasm</keyword>
<keyword evidence="3" id="KW-0479">Metal-binding</keyword>
<evidence type="ECO:0000259" key="5">
    <source>
        <dbReference type="Pfam" id="PF01814"/>
    </source>
</evidence>
<dbReference type="InterPro" id="IPR012312">
    <property type="entry name" value="Hemerythrin-like"/>
</dbReference>
<dbReference type="PANTHER" id="PTHR36438:SF1">
    <property type="entry name" value="IRON-SULFUR CLUSTER REPAIR PROTEIN YTFE"/>
    <property type="match status" value="1"/>
</dbReference>
<dbReference type="Pfam" id="PF01814">
    <property type="entry name" value="Hemerythrin"/>
    <property type="match status" value="1"/>
</dbReference>
<proteinExistence type="predicted"/>
<evidence type="ECO:0000256" key="2">
    <source>
        <dbReference type="ARBA" id="ARBA00022490"/>
    </source>
</evidence>
<dbReference type="Pfam" id="PF04405">
    <property type="entry name" value="ScdA_N"/>
    <property type="match status" value="1"/>
</dbReference>
<dbReference type="Gene3D" id="1.20.120.520">
    <property type="entry name" value="nmb1532 protein domain like"/>
    <property type="match status" value="1"/>
</dbReference>
<comment type="subcellular location">
    <subcellularLocation>
        <location evidence="1">Cytoplasm</location>
    </subcellularLocation>
</comment>
<dbReference type="Proteomes" id="UP000746471">
    <property type="component" value="Unassembled WGS sequence"/>
</dbReference>
<dbReference type="InterPro" id="IPR019903">
    <property type="entry name" value="RIC_family"/>
</dbReference>
<evidence type="ECO:0000256" key="4">
    <source>
        <dbReference type="ARBA" id="ARBA00023004"/>
    </source>
</evidence>
<keyword evidence="4" id="KW-0408">Iron</keyword>
<organism evidence="6 7">
    <name type="scientific">Fusibacter paucivorans</name>
    <dbReference type="NCBI Taxonomy" id="76009"/>
    <lineage>
        <taxon>Bacteria</taxon>
        <taxon>Bacillati</taxon>
        <taxon>Bacillota</taxon>
        <taxon>Clostridia</taxon>
        <taxon>Eubacteriales</taxon>
        <taxon>Eubacteriales Family XII. Incertae Sedis</taxon>
        <taxon>Fusibacter</taxon>
    </lineage>
</organism>
<feature type="domain" description="Hemerythrin-like" evidence="5">
    <location>
        <begin position="82"/>
        <end position="221"/>
    </location>
</feature>
<dbReference type="NCBIfam" id="TIGR03652">
    <property type="entry name" value="FeS_repair_RIC"/>
    <property type="match status" value="1"/>
</dbReference>
<evidence type="ECO:0000256" key="1">
    <source>
        <dbReference type="ARBA" id="ARBA00004496"/>
    </source>
</evidence>
<dbReference type="PANTHER" id="PTHR36438">
    <property type="entry name" value="IRON-SULFUR CLUSTER REPAIR PROTEIN YTFE"/>
    <property type="match status" value="1"/>
</dbReference>
<dbReference type="EMBL" id="JAHBCL010000056">
    <property type="protein sequence ID" value="MBS7528731.1"/>
    <property type="molecule type" value="Genomic_DNA"/>
</dbReference>
<accession>A0ABS5PUG6</accession>
<keyword evidence="7" id="KW-1185">Reference proteome</keyword>
<gene>
    <name evidence="6" type="primary">ric</name>
    <name evidence="6" type="ORF">KHM83_18850</name>
</gene>
<evidence type="ECO:0000256" key="3">
    <source>
        <dbReference type="ARBA" id="ARBA00022723"/>
    </source>
</evidence>
<protein>
    <submittedName>
        <fullName evidence="6">Iron-sulfur cluster repair di-iron protein</fullName>
    </submittedName>
</protein>
<evidence type="ECO:0000313" key="6">
    <source>
        <dbReference type="EMBL" id="MBS7528731.1"/>
    </source>
</evidence>